<dbReference type="SUPFAM" id="SSF53649">
    <property type="entry name" value="Alkaline phosphatase-like"/>
    <property type="match status" value="1"/>
</dbReference>
<keyword evidence="6" id="KW-0325">Glycoprotein</keyword>
<keyword evidence="7" id="KW-0732">Signal</keyword>
<proteinExistence type="inferred from homology"/>
<dbReference type="InterPro" id="IPR024607">
    <property type="entry name" value="Sulfatase_CS"/>
</dbReference>
<dbReference type="Gene3D" id="3.40.720.10">
    <property type="entry name" value="Alkaline Phosphatase, subunit A"/>
    <property type="match status" value="1"/>
</dbReference>
<evidence type="ECO:0000256" key="6">
    <source>
        <dbReference type="ARBA" id="ARBA00023180"/>
    </source>
</evidence>
<dbReference type="Gene3D" id="3.30.1120.10">
    <property type="match status" value="1"/>
</dbReference>
<dbReference type="PANTHER" id="PTHR10342:SF273">
    <property type="entry name" value="RE14504P"/>
    <property type="match status" value="1"/>
</dbReference>
<keyword evidence="5" id="KW-0106">Calcium</keyword>
<feature type="chain" id="PRO_5042815217" description="Sulfatase N-terminal domain-containing protein" evidence="7">
    <location>
        <begin position="27"/>
        <end position="544"/>
    </location>
</feature>
<dbReference type="PROSITE" id="PS00523">
    <property type="entry name" value="SULFATASE_1"/>
    <property type="match status" value="1"/>
</dbReference>
<keyword evidence="4" id="KW-0378">Hydrolase</keyword>
<feature type="domain" description="Sulfatase N-terminal" evidence="8">
    <location>
        <begin position="32"/>
        <end position="354"/>
    </location>
</feature>
<reference evidence="9 10" key="1">
    <citation type="journal article" date="2024" name="Insects">
        <title>An Improved Chromosome-Level Genome Assembly of the Firefly Pyrocoelia pectoralis.</title>
        <authorList>
            <person name="Fu X."/>
            <person name="Meyer-Rochow V.B."/>
            <person name="Ballantyne L."/>
            <person name="Zhu X."/>
        </authorList>
    </citation>
    <scope>NUCLEOTIDE SEQUENCE [LARGE SCALE GENOMIC DNA]</scope>
    <source>
        <strain evidence="9">XCY_ONT2</strain>
    </source>
</reference>
<feature type="signal peptide" evidence="7">
    <location>
        <begin position="1"/>
        <end position="26"/>
    </location>
</feature>
<keyword evidence="3" id="KW-0479">Metal-binding</keyword>
<sequence>MPRLNCVTAMGFTLLLIIILSYNAHAAPETKPNIVLVIADDMGWNDVSYHGSDQIPTPNIDALAYNGQILNRFYVQPLCTPSRAALLTGQYPIRYGFQGLPIRSGENRYLPLQMETLPLKLKQLGYNTSLIGKWHLGFSYRNTTPTYRGFDYHFGYWTGLVNYFDQFNSEYYSGFDMHENLFTAWQFQNEYVTHLLTRKSKEVIDKHNYTKPLFLMISHLAVHAGNEGKSLEVPDIDENNKRFHYITDNRRRLYAGMVRELDESVGIIVKALQDKGVLDNTIIIFLSDNGAPSTGIYDNAGSNWPLRGEKETVFEGGVRSPAVVYYAKLKNKLPINNRLMHITDLMPTLYAVAGGDVENLETMDGINQWDVINEGEGKSVRSSALLEIDEIGLYSGLIGYNGHFKLINDSVLESNGDFGYDTGHENNPPYNVGSVLSSLTNRAINSGLTNDKIKKIRNELTIRCAHVDVRSKPCDANNMCLFDLINDPCETTNLVKKYPHIVEKLSAELAEYRRHLKPQSNHLCDENSNPIRYNNTWTTWMEEQ</sequence>
<dbReference type="EMBL" id="JAVRBK010000010">
    <property type="protein sequence ID" value="KAK5637921.1"/>
    <property type="molecule type" value="Genomic_DNA"/>
</dbReference>
<protein>
    <recommendedName>
        <fullName evidence="8">Sulfatase N-terminal domain-containing protein</fullName>
    </recommendedName>
</protein>
<dbReference type="Pfam" id="PF00884">
    <property type="entry name" value="Sulfatase"/>
    <property type="match status" value="1"/>
</dbReference>
<accession>A0AAN7V3B7</accession>
<comment type="similarity">
    <text evidence="2">Belongs to the sulfatase family.</text>
</comment>
<comment type="cofactor">
    <cofactor evidence="1">
        <name>Ca(2+)</name>
        <dbReference type="ChEBI" id="CHEBI:29108"/>
    </cofactor>
</comment>
<evidence type="ECO:0000256" key="7">
    <source>
        <dbReference type="SAM" id="SignalP"/>
    </source>
</evidence>
<evidence type="ECO:0000256" key="2">
    <source>
        <dbReference type="ARBA" id="ARBA00008779"/>
    </source>
</evidence>
<evidence type="ECO:0000259" key="8">
    <source>
        <dbReference type="Pfam" id="PF00884"/>
    </source>
</evidence>
<evidence type="ECO:0000256" key="1">
    <source>
        <dbReference type="ARBA" id="ARBA00001913"/>
    </source>
</evidence>
<comment type="caution">
    <text evidence="9">The sequence shown here is derived from an EMBL/GenBank/DDBJ whole genome shotgun (WGS) entry which is preliminary data.</text>
</comment>
<dbReference type="InterPro" id="IPR017850">
    <property type="entry name" value="Alkaline_phosphatase_core_sf"/>
</dbReference>
<evidence type="ECO:0000256" key="4">
    <source>
        <dbReference type="ARBA" id="ARBA00022801"/>
    </source>
</evidence>
<evidence type="ECO:0000313" key="10">
    <source>
        <dbReference type="Proteomes" id="UP001329430"/>
    </source>
</evidence>
<dbReference type="GO" id="GO:0046872">
    <property type="term" value="F:metal ion binding"/>
    <property type="evidence" value="ECO:0007669"/>
    <property type="project" value="UniProtKB-KW"/>
</dbReference>
<dbReference type="CDD" id="cd16029">
    <property type="entry name" value="4-S"/>
    <property type="match status" value="1"/>
</dbReference>
<organism evidence="9 10">
    <name type="scientific">Pyrocoelia pectoralis</name>
    <dbReference type="NCBI Taxonomy" id="417401"/>
    <lineage>
        <taxon>Eukaryota</taxon>
        <taxon>Metazoa</taxon>
        <taxon>Ecdysozoa</taxon>
        <taxon>Arthropoda</taxon>
        <taxon>Hexapoda</taxon>
        <taxon>Insecta</taxon>
        <taxon>Pterygota</taxon>
        <taxon>Neoptera</taxon>
        <taxon>Endopterygota</taxon>
        <taxon>Coleoptera</taxon>
        <taxon>Polyphaga</taxon>
        <taxon>Elateriformia</taxon>
        <taxon>Elateroidea</taxon>
        <taxon>Lampyridae</taxon>
        <taxon>Lampyrinae</taxon>
        <taxon>Pyrocoelia</taxon>
    </lineage>
</organism>
<name>A0AAN7V3B7_9COLE</name>
<gene>
    <name evidence="9" type="ORF">RI129_012216</name>
</gene>
<dbReference type="InterPro" id="IPR000917">
    <property type="entry name" value="Sulfatase_N"/>
</dbReference>
<evidence type="ECO:0000256" key="5">
    <source>
        <dbReference type="ARBA" id="ARBA00022837"/>
    </source>
</evidence>
<evidence type="ECO:0000256" key="3">
    <source>
        <dbReference type="ARBA" id="ARBA00022723"/>
    </source>
</evidence>
<dbReference type="GO" id="GO:0008484">
    <property type="term" value="F:sulfuric ester hydrolase activity"/>
    <property type="evidence" value="ECO:0007669"/>
    <property type="project" value="InterPro"/>
</dbReference>
<dbReference type="InterPro" id="IPR047115">
    <property type="entry name" value="ARSB"/>
</dbReference>
<dbReference type="AlphaFoldDB" id="A0AAN7V3B7"/>
<evidence type="ECO:0000313" key="9">
    <source>
        <dbReference type="EMBL" id="KAK5637921.1"/>
    </source>
</evidence>
<dbReference type="PANTHER" id="PTHR10342">
    <property type="entry name" value="ARYLSULFATASE"/>
    <property type="match status" value="1"/>
</dbReference>
<dbReference type="PROSITE" id="PS00149">
    <property type="entry name" value="SULFATASE_2"/>
    <property type="match status" value="1"/>
</dbReference>
<keyword evidence="10" id="KW-1185">Reference proteome</keyword>
<dbReference type="Proteomes" id="UP001329430">
    <property type="component" value="Chromosome 10"/>
</dbReference>